<keyword evidence="1" id="KW-0472">Membrane</keyword>
<evidence type="ECO:0000313" key="3">
    <source>
        <dbReference type="Proteomes" id="UP000179057"/>
    </source>
</evidence>
<keyword evidence="1" id="KW-0812">Transmembrane</keyword>
<dbReference type="EMBL" id="MGIV01000023">
    <property type="protein sequence ID" value="OGM93641.1"/>
    <property type="molecule type" value="Genomic_DNA"/>
</dbReference>
<feature type="transmembrane region" description="Helical" evidence="1">
    <location>
        <begin position="20"/>
        <end position="38"/>
    </location>
</feature>
<name>A0A1F8DYK2_9BACT</name>
<reference evidence="2 3" key="1">
    <citation type="journal article" date="2016" name="Nat. Commun.">
        <title>Thousands of microbial genomes shed light on interconnected biogeochemical processes in an aquifer system.</title>
        <authorList>
            <person name="Anantharaman K."/>
            <person name="Brown C.T."/>
            <person name="Hug L.A."/>
            <person name="Sharon I."/>
            <person name="Castelle C.J."/>
            <person name="Probst A.J."/>
            <person name="Thomas B.C."/>
            <person name="Singh A."/>
            <person name="Wilkins M.J."/>
            <person name="Karaoz U."/>
            <person name="Brodie E.L."/>
            <person name="Williams K.H."/>
            <person name="Hubbard S.S."/>
            <person name="Banfield J.F."/>
        </authorList>
    </citation>
    <scope>NUCLEOTIDE SEQUENCE [LARGE SCALE GENOMIC DNA]</scope>
</reference>
<keyword evidence="1" id="KW-1133">Transmembrane helix</keyword>
<comment type="caution">
    <text evidence="2">The sequence shown here is derived from an EMBL/GenBank/DDBJ whole genome shotgun (WGS) entry which is preliminary data.</text>
</comment>
<organism evidence="2 3">
    <name type="scientific">Candidatus Wolfebacteria bacterium RIFOXYD1_FULL_48_65</name>
    <dbReference type="NCBI Taxonomy" id="1802561"/>
    <lineage>
        <taxon>Bacteria</taxon>
        <taxon>Candidatus Wolfeibacteriota</taxon>
    </lineage>
</organism>
<protein>
    <submittedName>
        <fullName evidence="2">Uncharacterized protein</fullName>
    </submittedName>
</protein>
<dbReference type="AlphaFoldDB" id="A0A1F8DYK2"/>
<evidence type="ECO:0000256" key="1">
    <source>
        <dbReference type="SAM" id="Phobius"/>
    </source>
</evidence>
<evidence type="ECO:0000313" key="2">
    <source>
        <dbReference type="EMBL" id="OGM93641.1"/>
    </source>
</evidence>
<proteinExistence type="predicted"/>
<sequence>MAEAKKQPLLERVKRVGKLLVKWGLIGLVVMLMIWIVAGRIEPQSNTVWDLSQRKEEVVQEEKILPKGEWVAITFPCYRTKDGTMWYQITASPHIEVEYDFLDGKAYRKDGPGELFAVEQWPPVIKVRAKKAGKMELTLNRQFLPG</sequence>
<accession>A0A1F8DYK2</accession>
<gene>
    <name evidence="2" type="ORF">A2610_00105</name>
</gene>
<dbReference type="Proteomes" id="UP000179057">
    <property type="component" value="Unassembled WGS sequence"/>
</dbReference>